<protein>
    <submittedName>
        <fullName evidence="2">Uncharacterized protein</fullName>
    </submittedName>
</protein>
<reference evidence="2 3" key="1">
    <citation type="journal article" date="2006" name="Science">
        <title>Phytophthora genome sequences uncover evolutionary origins and mechanisms of pathogenesis.</title>
        <authorList>
            <person name="Tyler B.M."/>
            <person name="Tripathy S."/>
            <person name="Zhang X."/>
            <person name="Dehal P."/>
            <person name="Jiang R.H."/>
            <person name="Aerts A."/>
            <person name="Arredondo F.D."/>
            <person name="Baxter L."/>
            <person name="Bensasson D."/>
            <person name="Beynon J.L."/>
            <person name="Chapman J."/>
            <person name="Damasceno C.M."/>
            <person name="Dorrance A.E."/>
            <person name="Dou D."/>
            <person name="Dickerman A.W."/>
            <person name="Dubchak I.L."/>
            <person name="Garbelotto M."/>
            <person name="Gijzen M."/>
            <person name="Gordon S.G."/>
            <person name="Govers F."/>
            <person name="Grunwald N.J."/>
            <person name="Huang W."/>
            <person name="Ivors K.L."/>
            <person name="Jones R.W."/>
            <person name="Kamoun S."/>
            <person name="Krampis K."/>
            <person name="Lamour K.H."/>
            <person name="Lee M.K."/>
            <person name="McDonald W.H."/>
            <person name="Medina M."/>
            <person name="Meijer H.J."/>
            <person name="Nordberg E.K."/>
            <person name="Maclean D.J."/>
            <person name="Ospina-Giraldo M.D."/>
            <person name="Morris P.F."/>
            <person name="Phuntumart V."/>
            <person name="Putnam N.H."/>
            <person name="Rash S."/>
            <person name="Rose J.K."/>
            <person name="Sakihama Y."/>
            <person name="Salamov A.A."/>
            <person name="Savidor A."/>
            <person name="Scheuring C.F."/>
            <person name="Smith B.M."/>
            <person name="Sobral B.W."/>
            <person name="Terry A."/>
            <person name="Torto-Alalibo T.A."/>
            <person name="Win J."/>
            <person name="Xu Z."/>
            <person name="Zhang H."/>
            <person name="Grigoriev I.V."/>
            <person name="Rokhsar D.S."/>
            <person name="Boore J.L."/>
        </authorList>
    </citation>
    <scope>NUCLEOTIDE SEQUENCE [LARGE SCALE GENOMIC DNA]</scope>
    <source>
        <strain evidence="2 3">P6497</strain>
    </source>
</reference>
<feature type="transmembrane region" description="Helical" evidence="1">
    <location>
        <begin position="88"/>
        <end position="111"/>
    </location>
</feature>
<organism evidence="2 3">
    <name type="scientific">Phytophthora sojae (strain P6497)</name>
    <name type="common">Soybean stem and root rot agent</name>
    <name type="synonym">Phytophthora megasperma f. sp. glycines</name>
    <dbReference type="NCBI Taxonomy" id="1094619"/>
    <lineage>
        <taxon>Eukaryota</taxon>
        <taxon>Sar</taxon>
        <taxon>Stramenopiles</taxon>
        <taxon>Oomycota</taxon>
        <taxon>Peronosporomycetes</taxon>
        <taxon>Peronosporales</taxon>
        <taxon>Peronosporaceae</taxon>
        <taxon>Phytophthora</taxon>
    </lineage>
</organism>
<proteinExistence type="predicted"/>
<keyword evidence="3" id="KW-1185">Reference proteome</keyword>
<keyword evidence="1" id="KW-1133">Transmembrane helix</keyword>
<sequence>MSDSFHRRLKAWAKAFSGAWLALQITHFGGKYSIERMLALEEYTRKTSLTRVLLVIIGTPLPTIILVLCQESIPLQNPSDSWSVNYGFWIRMVTLAVGEACGTVIQTGRLLDGVSLSPTQMVIFGICVATGNTAASMVVAAYWVFPIPFASFLLSPVVVAFSVGAFRLFAGGERCRQILSQREHLYRWFSYFSVQMVMVLIYPAYQALFEAVSYTKLEVPVLLLLPVLKLVL</sequence>
<keyword evidence="1" id="KW-0812">Transmembrane</keyword>
<dbReference type="RefSeq" id="XP_009517600.1">
    <property type="nucleotide sequence ID" value="XM_009519305.1"/>
</dbReference>
<dbReference type="InParanoid" id="G4YLF1"/>
<dbReference type="AlphaFoldDB" id="G4YLF1"/>
<dbReference type="Proteomes" id="UP000002640">
    <property type="component" value="Unassembled WGS sequence"/>
</dbReference>
<keyword evidence="1" id="KW-0472">Membrane</keyword>
<gene>
    <name evidence="2" type="ORF">PHYSODRAFT_477336</name>
</gene>
<feature type="transmembrane region" description="Helical" evidence="1">
    <location>
        <begin position="149"/>
        <end position="168"/>
    </location>
</feature>
<dbReference type="EMBL" id="JH159151">
    <property type="protein sequence ID" value="EGZ30325.1"/>
    <property type="molecule type" value="Genomic_DNA"/>
</dbReference>
<dbReference type="KEGG" id="psoj:PHYSODRAFT_477336"/>
<feature type="transmembrane region" description="Helical" evidence="1">
    <location>
        <begin position="49"/>
        <end position="68"/>
    </location>
</feature>
<feature type="non-terminal residue" evidence="2">
    <location>
        <position position="232"/>
    </location>
</feature>
<name>G4YLF1_PHYSP</name>
<dbReference type="GeneID" id="20654876"/>
<evidence type="ECO:0000313" key="3">
    <source>
        <dbReference type="Proteomes" id="UP000002640"/>
    </source>
</evidence>
<feature type="transmembrane region" description="Helical" evidence="1">
    <location>
        <begin position="123"/>
        <end position="143"/>
    </location>
</feature>
<evidence type="ECO:0000313" key="2">
    <source>
        <dbReference type="EMBL" id="EGZ30325.1"/>
    </source>
</evidence>
<accession>G4YLF1</accession>
<feature type="transmembrane region" description="Helical" evidence="1">
    <location>
        <begin position="188"/>
        <end position="205"/>
    </location>
</feature>
<evidence type="ECO:0000256" key="1">
    <source>
        <dbReference type="SAM" id="Phobius"/>
    </source>
</evidence>